<keyword evidence="3" id="KW-1185">Reference proteome</keyword>
<dbReference type="OrthoDB" id="9809275at2"/>
<gene>
    <name evidence="2" type="ORF">CLN94_08380</name>
</gene>
<proteinExistence type="predicted"/>
<dbReference type="InterPro" id="IPR002575">
    <property type="entry name" value="Aminoglycoside_PTrfase"/>
</dbReference>
<sequence length="333" mass="37170">MTARADEIDRFLTDAGWGSASRAALTGDASTRRYQRLRRGEDAAILMDAPPGGDTPRFVEIAEWLLTQGYSAPRLFAQDALRGLLLLEDLGDGLIARLVAAHPDREAPLYRAITEFLLALHRHPAPSNLERLDGPRLGEMVTITAEWYPCRSPETAAQLPALIRQVYEAYAREDLVMCLRDFHAENIIWLPERAGVARLGLLDFQDAVAAHPAYDLVSALQDARREVSREVEHAEIRHYSSQIGIEQGRFEAIYALLGLQRSLRILGVFARLCKAGGKPQYVSLLPRSWAYIQRNLEHPALADLRAPMAAAYPAPDDELLQKLRAECGQHPRP</sequence>
<dbReference type="GO" id="GO:0016740">
    <property type="term" value="F:transferase activity"/>
    <property type="evidence" value="ECO:0007669"/>
    <property type="project" value="UniProtKB-KW"/>
</dbReference>
<evidence type="ECO:0000259" key="1">
    <source>
        <dbReference type="Pfam" id="PF01636"/>
    </source>
</evidence>
<dbReference type="Proteomes" id="UP000243507">
    <property type="component" value="Unassembled WGS sequence"/>
</dbReference>
<keyword evidence="2" id="KW-0808">Transferase</keyword>
<feature type="domain" description="Aminoglycoside phosphotransferase" evidence="1">
    <location>
        <begin position="24"/>
        <end position="245"/>
    </location>
</feature>
<dbReference type="InterPro" id="IPR011009">
    <property type="entry name" value="Kinase-like_dom_sf"/>
</dbReference>
<dbReference type="Gene3D" id="3.30.200.20">
    <property type="entry name" value="Phosphorylase Kinase, domain 1"/>
    <property type="match status" value="1"/>
</dbReference>
<name>A0A2A4CQS3_9RHOB</name>
<reference evidence="2 3" key="1">
    <citation type="submission" date="2017-09" db="EMBL/GenBank/DDBJ databases">
        <title>A multilocus sequence analysis scheme for characterization of bacteria in the genus Thioclava.</title>
        <authorList>
            <person name="Liu Y."/>
            <person name="Shao Z."/>
        </authorList>
    </citation>
    <scope>NUCLEOTIDE SEQUENCE [LARGE SCALE GENOMIC DNA]</scope>
    <source>
        <strain evidence="2 3">CAU 1312</strain>
    </source>
</reference>
<evidence type="ECO:0000313" key="2">
    <source>
        <dbReference type="EMBL" id="PCD76602.1"/>
    </source>
</evidence>
<protein>
    <submittedName>
        <fullName evidence="2">Aminoglycoside phosphotransferase</fullName>
    </submittedName>
</protein>
<comment type="caution">
    <text evidence="2">The sequence shown here is derived from an EMBL/GenBank/DDBJ whole genome shotgun (WGS) entry which is preliminary data.</text>
</comment>
<dbReference type="EMBL" id="NTJD01000005">
    <property type="protein sequence ID" value="PCD76602.1"/>
    <property type="molecule type" value="Genomic_DNA"/>
</dbReference>
<evidence type="ECO:0000313" key="3">
    <source>
        <dbReference type="Proteomes" id="UP000243507"/>
    </source>
</evidence>
<dbReference type="RefSeq" id="WP_096433121.1">
    <property type="nucleotide sequence ID" value="NZ_NTJD01000005.1"/>
</dbReference>
<dbReference type="Gene3D" id="3.90.1200.10">
    <property type="match status" value="1"/>
</dbReference>
<dbReference type="Pfam" id="PF01636">
    <property type="entry name" value="APH"/>
    <property type="match status" value="1"/>
</dbReference>
<accession>A0A2A4CQS3</accession>
<dbReference type="AlphaFoldDB" id="A0A2A4CQS3"/>
<organism evidence="2 3">
    <name type="scientific">Pseudothioclava arenosa</name>
    <dbReference type="NCBI Taxonomy" id="1795308"/>
    <lineage>
        <taxon>Bacteria</taxon>
        <taxon>Pseudomonadati</taxon>
        <taxon>Pseudomonadota</taxon>
        <taxon>Alphaproteobacteria</taxon>
        <taxon>Rhodobacterales</taxon>
        <taxon>Paracoccaceae</taxon>
        <taxon>Pseudothioclava</taxon>
    </lineage>
</organism>
<dbReference type="SUPFAM" id="SSF56112">
    <property type="entry name" value="Protein kinase-like (PK-like)"/>
    <property type="match status" value="1"/>
</dbReference>